<sequence>MRTQIPVLAAVLTAAAAPALAQGASDYPVSEQMPVTNLQAIAPGSGVTPCSQRYQPVDLPALDADKPVADAVRDAFDPRDAWGLDQNLALLPPEPGTEGPVLRVKAPGALLEEGEPDRMRVGGGFIAPVLGGEGARSACLQYKVRFPDTFSFTDGGRLPGLYGGAPSMGAEPGDPSGFTMRFAWREDGDGELVEYIANGGADARYGLSVGPTRWSWRAGVWHTVELETVMNAPDRPDGIARVWIDGEPVIEQTDIAYRRKKGAGADGLLFSVFYDNPDVERAAPGEKYVDFADLRVFRGGDQTADGGG</sequence>
<name>A0A286GNR2_9PROT</name>
<proteinExistence type="predicted"/>
<dbReference type="Pfam" id="PF21294">
    <property type="entry name" value="Polysacc_lyase_14"/>
    <property type="match status" value="1"/>
</dbReference>
<reference evidence="3 4" key="1">
    <citation type="submission" date="2017-09" db="EMBL/GenBank/DDBJ databases">
        <authorList>
            <person name="Ehlers B."/>
            <person name="Leendertz F.H."/>
        </authorList>
    </citation>
    <scope>NUCLEOTIDE SEQUENCE [LARGE SCALE GENOMIC DNA]</scope>
    <source>
        <strain evidence="3 4">USBA 140</strain>
    </source>
</reference>
<evidence type="ECO:0000313" key="4">
    <source>
        <dbReference type="Proteomes" id="UP000219621"/>
    </source>
</evidence>
<dbReference type="PANTHER" id="PTHR40124">
    <property type="match status" value="1"/>
</dbReference>
<evidence type="ECO:0000256" key="1">
    <source>
        <dbReference type="SAM" id="SignalP"/>
    </source>
</evidence>
<dbReference type="Proteomes" id="UP000219621">
    <property type="component" value="Unassembled WGS sequence"/>
</dbReference>
<keyword evidence="4" id="KW-1185">Reference proteome</keyword>
<gene>
    <name evidence="3" type="ORF">SAMN05421508_106292</name>
</gene>
<evidence type="ECO:0000259" key="2">
    <source>
        <dbReference type="Pfam" id="PF21294"/>
    </source>
</evidence>
<evidence type="ECO:0000313" key="3">
    <source>
        <dbReference type="EMBL" id="SOD97168.1"/>
    </source>
</evidence>
<organism evidence="3 4">
    <name type="scientific">Caenispirillum bisanense</name>
    <dbReference type="NCBI Taxonomy" id="414052"/>
    <lineage>
        <taxon>Bacteria</taxon>
        <taxon>Pseudomonadati</taxon>
        <taxon>Pseudomonadota</taxon>
        <taxon>Alphaproteobacteria</taxon>
        <taxon>Rhodospirillales</taxon>
        <taxon>Novispirillaceae</taxon>
        <taxon>Caenispirillum</taxon>
    </lineage>
</organism>
<dbReference type="Gene3D" id="2.60.120.200">
    <property type="match status" value="1"/>
</dbReference>
<accession>A0A286GNR2</accession>
<dbReference type="PANTHER" id="PTHR40124:SF1">
    <property type="entry name" value="DISAGGREGATASE RELATED REPEAT PROTEIN"/>
    <property type="match status" value="1"/>
</dbReference>
<dbReference type="OrthoDB" id="7552220at2"/>
<feature type="signal peptide" evidence="1">
    <location>
        <begin position="1"/>
        <end position="21"/>
    </location>
</feature>
<protein>
    <recommendedName>
        <fullName evidence="2">Polysaccharide lyase 14 domain-containing protein</fullName>
    </recommendedName>
</protein>
<dbReference type="InterPro" id="IPR048958">
    <property type="entry name" value="Polysacc_lyase_14"/>
</dbReference>
<dbReference type="EMBL" id="OCNJ01000006">
    <property type="protein sequence ID" value="SOD97168.1"/>
    <property type="molecule type" value="Genomic_DNA"/>
</dbReference>
<feature type="domain" description="Polysaccharide lyase 14" evidence="2">
    <location>
        <begin position="99"/>
        <end position="293"/>
    </location>
</feature>
<dbReference type="AlphaFoldDB" id="A0A286GNR2"/>
<dbReference type="RefSeq" id="WP_097280042.1">
    <property type="nucleotide sequence ID" value="NZ_OCNJ01000006.1"/>
</dbReference>
<feature type="chain" id="PRO_5012651271" description="Polysaccharide lyase 14 domain-containing protein" evidence="1">
    <location>
        <begin position="22"/>
        <end position="308"/>
    </location>
</feature>
<keyword evidence="1" id="KW-0732">Signal</keyword>